<dbReference type="GO" id="GO:0008080">
    <property type="term" value="F:N-acetyltransferase activity"/>
    <property type="evidence" value="ECO:0007669"/>
    <property type="project" value="InterPro"/>
</dbReference>
<dbReference type="InterPro" id="IPR000182">
    <property type="entry name" value="GNAT_dom"/>
</dbReference>
<feature type="domain" description="N-acetyltransferase" evidence="4">
    <location>
        <begin position="10"/>
        <end position="177"/>
    </location>
</feature>
<dbReference type="InterPro" id="IPR016181">
    <property type="entry name" value="Acyl_CoA_acyltransferase"/>
</dbReference>
<dbReference type="EMBL" id="EF086796">
    <property type="protein sequence ID" value="ABK26052.1"/>
    <property type="molecule type" value="mRNA"/>
</dbReference>
<dbReference type="AlphaFoldDB" id="A9NZJ1"/>
<dbReference type="FunFam" id="3.40.630.30:FF:000083">
    <property type="entry name" value="Acyl-CoA N-acyltransferases (NAT) superfamily protein"/>
    <property type="match status" value="1"/>
</dbReference>
<comment type="similarity">
    <text evidence="1">Belongs to the acetyltransferase family. GNAT subfamily.</text>
</comment>
<keyword evidence="2" id="KW-0808">Transferase</keyword>
<proteinExistence type="evidence at transcript level"/>
<dbReference type="Pfam" id="PF13302">
    <property type="entry name" value="Acetyltransf_3"/>
    <property type="match status" value="1"/>
</dbReference>
<evidence type="ECO:0000256" key="1">
    <source>
        <dbReference type="ARBA" id="ARBA00009342"/>
    </source>
</evidence>
<dbReference type="PANTHER" id="PTHR13256:SF16">
    <property type="entry name" value="ALPHA_BETA-TUBULIN-N-ACETYLTRANSFERASE 9"/>
    <property type="match status" value="1"/>
</dbReference>
<organism evidence="5">
    <name type="scientific">Picea sitchensis</name>
    <name type="common">Sitka spruce</name>
    <name type="synonym">Pinus sitchensis</name>
    <dbReference type="NCBI Taxonomy" id="3332"/>
    <lineage>
        <taxon>Eukaryota</taxon>
        <taxon>Viridiplantae</taxon>
        <taxon>Streptophyta</taxon>
        <taxon>Embryophyta</taxon>
        <taxon>Tracheophyta</taxon>
        <taxon>Spermatophyta</taxon>
        <taxon>Pinopsida</taxon>
        <taxon>Pinidae</taxon>
        <taxon>Conifers I</taxon>
        <taxon>Pinales</taxon>
        <taxon>Pinaceae</taxon>
        <taxon>Picea</taxon>
    </lineage>
</organism>
<dbReference type="PROSITE" id="PS51186">
    <property type="entry name" value="GNAT"/>
    <property type="match status" value="1"/>
</dbReference>
<keyword evidence="3" id="KW-0012">Acyltransferase</keyword>
<reference evidence="5" key="1">
    <citation type="journal article" date="2008" name="BMC Genomics">
        <title>A conifer genomics resource of 200,000 spruce (Picea spp.) ESTs and 6,464 high-quality, sequence-finished full-length cDNAs for Sitka spruce (Picea sitchensis).</title>
        <authorList>
            <person name="Ralph S.G."/>
            <person name="Chun H.J."/>
            <person name="Kolosova N."/>
            <person name="Cooper D."/>
            <person name="Oddy C."/>
            <person name="Ritland C.E."/>
            <person name="Kirkpatrick R."/>
            <person name="Moore R."/>
            <person name="Barber S."/>
            <person name="Holt R.A."/>
            <person name="Jones S.J."/>
            <person name="Marra M.A."/>
            <person name="Douglas C.J."/>
            <person name="Ritland K."/>
            <person name="Bohlmann J."/>
        </authorList>
    </citation>
    <scope>NUCLEOTIDE SEQUENCE</scope>
    <source>
        <tissue evidence="5">Green portion of the leader tissue</tissue>
    </source>
</reference>
<dbReference type="InterPro" id="IPR039135">
    <property type="entry name" value="NAT9-like"/>
</dbReference>
<accession>A9NZJ1</accession>
<evidence type="ECO:0000313" key="5">
    <source>
        <dbReference type="EMBL" id="ABK26052.1"/>
    </source>
</evidence>
<protein>
    <recommendedName>
        <fullName evidence="4">N-acetyltransferase domain-containing protein</fullName>
    </recommendedName>
</protein>
<name>A9NZJ1_PICSI</name>
<dbReference type="OMA" id="WHVPRYH"/>
<sequence>MKVSIEGKQVNFVPYMTEHVPTYHEWMKDPALLQATSSEPLTLEEEYAMQQSWNADPQKCTFIILDKQRIVGDFVHGEPHVEAMAGDVNLYMNDPDDFQTAEIEIMIAEPQSRGRGLGKESVLLMIAFSAEHLDIHTFRAKIGESNVTSLHLFRSLGFKDITYSEVFKEVTLELSADDSRCKELRNLVGKLKVLS</sequence>
<dbReference type="PANTHER" id="PTHR13256">
    <property type="entry name" value="N-ACETYLTRANSFERASE 9"/>
    <property type="match status" value="1"/>
</dbReference>
<dbReference type="Gene3D" id="3.40.630.30">
    <property type="match status" value="1"/>
</dbReference>
<evidence type="ECO:0000256" key="2">
    <source>
        <dbReference type="ARBA" id="ARBA00022679"/>
    </source>
</evidence>
<evidence type="ECO:0000256" key="3">
    <source>
        <dbReference type="ARBA" id="ARBA00023315"/>
    </source>
</evidence>
<dbReference type="SUPFAM" id="SSF55729">
    <property type="entry name" value="Acyl-CoA N-acyltransferases (Nat)"/>
    <property type="match status" value="1"/>
</dbReference>
<evidence type="ECO:0000259" key="4">
    <source>
        <dbReference type="PROSITE" id="PS51186"/>
    </source>
</evidence>